<dbReference type="OrthoDB" id="526867at2"/>
<name>A0A4R6TTP6_9FLAO</name>
<evidence type="ECO:0000313" key="3">
    <source>
        <dbReference type="Proteomes" id="UP000295468"/>
    </source>
</evidence>
<dbReference type="EMBL" id="SNYI01000001">
    <property type="protein sequence ID" value="TDQ33299.1"/>
    <property type="molecule type" value="Genomic_DNA"/>
</dbReference>
<proteinExistence type="predicted"/>
<evidence type="ECO:0000259" key="1">
    <source>
        <dbReference type="Pfam" id="PF04784"/>
    </source>
</evidence>
<keyword evidence="3" id="KW-1185">Reference proteome</keyword>
<dbReference type="PANTHER" id="PTHR46361:SF3">
    <property type="entry name" value="ELECTRON CARRIER_ PROTEIN DISULFIDE OXIDOREDUCTASE"/>
    <property type="match status" value="1"/>
</dbReference>
<dbReference type="AlphaFoldDB" id="A0A4R6TTP6"/>
<reference evidence="2 3" key="1">
    <citation type="submission" date="2019-03" db="EMBL/GenBank/DDBJ databases">
        <title>Genomic Encyclopedia of Archaeal and Bacterial Type Strains, Phase II (KMG-II): from individual species to whole genera.</title>
        <authorList>
            <person name="Goeker M."/>
        </authorList>
    </citation>
    <scope>NUCLEOTIDE SEQUENCE [LARGE SCALE GENOMIC DNA]</scope>
    <source>
        <strain evidence="2 3">DSM 18435</strain>
    </source>
</reference>
<comment type="caution">
    <text evidence="2">The sequence shown here is derived from an EMBL/GenBank/DDBJ whole genome shotgun (WGS) entry which is preliminary data.</text>
</comment>
<accession>A0A4R6TTP6</accession>
<dbReference type="RefSeq" id="WP_133643299.1">
    <property type="nucleotide sequence ID" value="NZ_SNYI01000001.1"/>
</dbReference>
<gene>
    <name evidence="2" type="ORF">CLV82_1137</name>
</gene>
<sequence>MNYLTPIFLLLSLGTALLTGHYAGSAPVKIEQKDDLHMSWQYLLNNYVSREGNVNYSGMKKEVSVLDTYLDVLAGNVPATESSREEKMAYYINLYNAATVRLVLEHYPVKSIKDLEDPWDTEWIRLGDQKVSLGYIENQVLRKMDDPRIHFAINCASYSCPALSADAYRADTLEEQLRDATLTFIRDPRKNTIEADQLYISAIFDWYREDFTGTGTLIDYLNRYARVPVSKNATVKFKSYDWKLNDSN</sequence>
<feature type="domain" description="DUF547" evidence="1">
    <location>
        <begin position="81"/>
        <end position="185"/>
    </location>
</feature>
<dbReference type="Pfam" id="PF04784">
    <property type="entry name" value="DUF547"/>
    <property type="match status" value="1"/>
</dbReference>
<dbReference type="PANTHER" id="PTHR46361">
    <property type="entry name" value="ELECTRON CARRIER/ PROTEIN DISULFIDE OXIDOREDUCTASE"/>
    <property type="match status" value="1"/>
</dbReference>
<dbReference type="Proteomes" id="UP000295468">
    <property type="component" value="Unassembled WGS sequence"/>
</dbReference>
<dbReference type="InterPro" id="IPR006869">
    <property type="entry name" value="DUF547"/>
</dbReference>
<protein>
    <submittedName>
        <fullName evidence="2">Uncharacterized protein DUF547</fullName>
    </submittedName>
</protein>
<evidence type="ECO:0000313" key="2">
    <source>
        <dbReference type="EMBL" id="TDQ33299.1"/>
    </source>
</evidence>
<organism evidence="2 3">
    <name type="scientific">Zeaxanthinibacter enoshimensis</name>
    <dbReference type="NCBI Taxonomy" id="392009"/>
    <lineage>
        <taxon>Bacteria</taxon>
        <taxon>Pseudomonadati</taxon>
        <taxon>Bacteroidota</taxon>
        <taxon>Flavobacteriia</taxon>
        <taxon>Flavobacteriales</taxon>
        <taxon>Flavobacteriaceae</taxon>
        <taxon>Zeaxanthinibacter</taxon>
    </lineage>
</organism>